<comment type="caution">
    <text evidence="1">The sequence shown here is derived from an EMBL/GenBank/DDBJ whole genome shotgun (WGS) entry which is preliminary data.</text>
</comment>
<sequence length="63" mass="6548">MTPTPGGVVSRVSPSRARTRLADLTLIVRPPGNPAATRAFTAAELAEAESYAKESGGEVEHLS</sequence>
<dbReference type="RefSeq" id="WP_006901419.1">
    <property type="nucleotide sequence ID" value="NZ_BAOQ01000031.1"/>
</dbReference>
<evidence type="ECO:0000313" key="2">
    <source>
        <dbReference type="Proteomes" id="UP000035021"/>
    </source>
</evidence>
<gene>
    <name evidence="1" type="ORF">GP2_031_00050</name>
</gene>
<keyword evidence="2" id="KW-1185">Reference proteome</keyword>
<organism evidence="1 2">
    <name type="scientific">Gordonia paraffinivorans NBRC 108238</name>
    <dbReference type="NCBI Taxonomy" id="1223543"/>
    <lineage>
        <taxon>Bacteria</taxon>
        <taxon>Bacillati</taxon>
        <taxon>Actinomycetota</taxon>
        <taxon>Actinomycetes</taxon>
        <taxon>Mycobacteriales</taxon>
        <taxon>Gordoniaceae</taxon>
        <taxon>Gordonia</taxon>
    </lineage>
</organism>
<reference evidence="1 2" key="1">
    <citation type="submission" date="2013-02" db="EMBL/GenBank/DDBJ databases">
        <title>Whole genome shotgun sequence of Gordonia paraffinivorans NBRC 108238.</title>
        <authorList>
            <person name="Isaki-Nakamura S."/>
            <person name="Hosoyama A."/>
            <person name="Tsuchikane K."/>
            <person name="Ando Y."/>
            <person name="Baba S."/>
            <person name="Ohji S."/>
            <person name="Hamada M."/>
            <person name="Tamura T."/>
            <person name="Yamazoe A."/>
            <person name="Yamazaki S."/>
            <person name="Fujita N."/>
        </authorList>
    </citation>
    <scope>NUCLEOTIDE SEQUENCE [LARGE SCALE GENOMIC DNA]</scope>
    <source>
        <strain evidence="1 2">NBRC 108238</strain>
    </source>
</reference>
<proteinExistence type="predicted"/>
<dbReference type="Proteomes" id="UP000035021">
    <property type="component" value="Unassembled WGS sequence"/>
</dbReference>
<protein>
    <submittedName>
        <fullName evidence="1">Uncharacterized protein</fullName>
    </submittedName>
</protein>
<dbReference type="EMBL" id="BAOQ01000031">
    <property type="protein sequence ID" value="GAC85194.1"/>
    <property type="molecule type" value="Genomic_DNA"/>
</dbReference>
<evidence type="ECO:0000313" key="1">
    <source>
        <dbReference type="EMBL" id="GAC85194.1"/>
    </source>
</evidence>
<name>A0ABQ0INR0_9ACTN</name>
<accession>A0ABQ0INR0</accession>